<dbReference type="InterPro" id="IPR003331">
    <property type="entry name" value="UDP_GlcNAc_Epimerase_2_dom"/>
</dbReference>
<dbReference type="SUPFAM" id="SSF53756">
    <property type="entry name" value="UDP-Glycosyltransferase/glycogen phosphorylase"/>
    <property type="match status" value="1"/>
</dbReference>
<evidence type="ECO:0000313" key="3">
    <source>
        <dbReference type="EMBL" id="TAA26886.1"/>
    </source>
</evidence>
<dbReference type="AlphaFoldDB" id="A0A4Q8LDX5"/>
<dbReference type="GO" id="GO:0016853">
    <property type="term" value="F:isomerase activity"/>
    <property type="evidence" value="ECO:0007669"/>
    <property type="project" value="UniProtKB-KW"/>
</dbReference>
<gene>
    <name evidence="3" type="ORF">EA660_06645</name>
</gene>
<proteinExistence type="inferred from homology"/>
<reference evidence="3 4" key="1">
    <citation type="submission" date="2019-02" db="EMBL/GenBank/DDBJ databases">
        <title>WGS of Pseudoxanthomonas species novum from clinical isolates.</title>
        <authorList>
            <person name="Bernier A.-M."/>
            <person name="Bernard K."/>
            <person name="Vachon A."/>
        </authorList>
    </citation>
    <scope>NUCLEOTIDE SEQUENCE [LARGE SCALE GENOMIC DNA]</scope>
    <source>
        <strain evidence="3 4">NML171200</strain>
    </source>
</reference>
<comment type="caution">
    <text evidence="3">The sequence shown here is derived from an EMBL/GenBank/DDBJ whole genome shotgun (WGS) entry which is preliminary data.</text>
</comment>
<dbReference type="Pfam" id="PF02350">
    <property type="entry name" value="Epimerase_2"/>
    <property type="match status" value="1"/>
</dbReference>
<organism evidence="3 4">
    <name type="scientific">Pseudoxanthomonas winnipegensis</name>
    <dbReference type="NCBI Taxonomy" id="2480810"/>
    <lineage>
        <taxon>Bacteria</taxon>
        <taxon>Pseudomonadati</taxon>
        <taxon>Pseudomonadota</taxon>
        <taxon>Gammaproteobacteria</taxon>
        <taxon>Lysobacterales</taxon>
        <taxon>Lysobacteraceae</taxon>
        <taxon>Pseudoxanthomonas</taxon>
    </lineage>
</organism>
<dbReference type="Gene3D" id="3.40.50.2000">
    <property type="entry name" value="Glycogen Phosphorylase B"/>
    <property type="match status" value="2"/>
</dbReference>
<evidence type="ECO:0000259" key="2">
    <source>
        <dbReference type="Pfam" id="PF02350"/>
    </source>
</evidence>
<dbReference type="EMBL" id="SHMC01000002">
    <property type="protein sequence ID" value="TAA26886.1"/>
    <property type="molecule type" value="Genomic_DNA"/>
</dbReference>
<accession>A0A4Q8LDX5</accession>
<keyword evidence="1" id="KW-0413">Isomerase</keyword>
<dbReference type="Proteomes" id="UP000292627">
    <property type="component" value="Unassembled WGS sequence"/>
</dbReference>
<keyword evidence="3" id="KW-0808">Transferase</keyword>
<dbReference type="GO" id="GO:0016740">
    <property type="term" value="F:transferase activity"/>
    <property type="evidence" value="ECO:0007669"/>
    <property type="project" value="UniProtKB-KW"/>
</dbReference>
<protein>
    <submittedName>
        <fullName evidence="3">CDP-glycerol glycerophosphotransferase</fullName>
    </submittedName>
</protein>
<evidence type="ECO:0000256" key="1">
    <source>
        <dbReference type="RuleBase" id="RU003513"/>
    </source>
</evidence>
<dbReference type="OrthoDB" id="6212418at2"/>
<comment type="similarity">
    <text evidence="1">Belongs to the UDP-N-acetylglucosamine 2-epimerase family.</text>
</comment>
<sequence length="352" mass="38190">MSAYLLLASELYSLPVLRPVAAAARAAGHRVGWLCADPLAARLGPDEPRIADRAALAAFAADATFSTVHRIPPQLPGKQVQLFHGLNIDKRDDGGRGHFRIRDLFDLYCTHGPATTPRFAALAREHGDFAVAETGWPKLDPLFAPDPGRPALRAAAAGRPVVMVASTFTESLSAAPALLSVLPGLIARGDRYWLLTLHPKCPPPLFEAYRALAGAHARFLEAPELADMLRAADVLVCDTSSVIEECVLLDKPVVTVRTRRPQPYLLDVQAPEQVDAAIDAALARPAAQMQAASEYGARIHPSRDGHAAQRVVAATERLLEGGFGPLRPRPGHWWRRWRARPALRALLDPRLP</sequence>
<dbReference type="RefSeq" id="WP_130550738.1">
    <property type="nucleotide sequence ID" value="NZ_SHMC01000002.1"/>
</dbReference>
<feature type="domain" description="UDP-N-acetylglucosamine 2-epimerase" evidence="2">
    <location>
        <begin position="193"/>
        <end position="314"/>
    </location>
</feature>
<evidence type="ECO:0000313" key="4">
    <source>
        <dbReference type="Proteomes" id="UP000292627"/>
    </source>
</evidence>
<name>A0A4Q8LDX5_9GAMM</name>